<accession>A0A2P7NR50</accession>
<sequence>MKRKGRGGKREGAGRKKDTSGIIKYRVSFTLPVDIINFLKTRKQPSQFVEIAIRRYAAECENSDNKDE</sequence>
<evidence type="ECO:0000313" key="2">
    <source>
        <dbReference type="Proteomes" id="UP000241912"/>
    </source>
</evidence>
<keyword evidence="2" id="KW-1185">Reference proteome</keyword>
<name>A0A2P7NR50_9PROT</name>
<dbReference type="AlphaFoldDB" id="A0A2P7NR50"/>
<organism evidence="1 2">
    <name type="scientific">Nitrosomonas supralitoralis</name>
    <dbReference type="NCBI Taxonomy" id="2116706"/>
    <lineage>
        <taxon>Bacteria</taxon>
        <taxon>Pseudomonadati</taxon>
        <taxon>Pseudomonadota</taxon>
        <taxon>Betaproteobacteria</taxon>
        <taxon>Nitrosomonadales</taxon>
        <taxon>Nitrosomonadaceae</taxon>
        <taxon>Nitrosomonas</taxon>
    </lineage>
</organism>
<reference evidence="1 2" key="1">
    <citation type="submission" date="2018-03" db="EMBL/GenBank/DDBJ databases">
        <title>Draft genome of Nitrosomonas supralitoralis APG5.</title>
        <authorList>
            <person name="Urakawa H."/>
            <person name="Lopez J.V."/>
        </authorList>
    </citation>
    <scope>NUCLEOTIDE SEQUENCE [LARGE SCALE GENOMIC DNA]</scope>
    <source>
        <strain evidence="1 2">APG5</strain>
    </source>
</reference>
<gene>
    <name evidence="1" type="ORF">C7H79_16290</name>
</gene>
<protein>
    <submittedName>
        <fullName evidence="1">Uncharacterized protein</fullName>
    </submittedName>
</protein>
<dbReference type="EMBL" id="PXXU01000100">
    <property type="protein sequence ID" value="PSJ15934.1"/>
    <property type="molecule type" value="Genomic_DNA"/>
</dbReference>
<proteinExistence type="predicted"/>
<evidence type="ECO:0000313" key="1">
    <source>
        <dbReference type="EMBL" id="PSJ15934.1"/>
    </source>
</evidence>
<dbReference type="Proteomes" id="UP000241912">
    <property type="component" value="Unassembled WGS sequence"/>
</dbReference>
<comment type="caution">
    <text evidence="1">The sequence shown here is derived from an EMBL/GenBank/DDBJ whole genome shotgun (WGS) entry which is preliminary data.</text>
</comment>
<dbReference type="RefSeq" id="WP_106708311.1">
    <property type="nucleotide sequence ID" value="NZ_PXXU01000100.1"/>
</dbReference>